<dbReference type="SMART" id="SM01039">
    <property type="entry name" value="BRICHOS"/>
    <property type="match status" value="1"/>
</dbReference>
<evidence type="ECO:0000256" key="4">
    <source>
        <dbReference type="ARBA" id="ARBA00022968"/>
    </source>
</evidence>
<dbReference type="Pfam" id="PF04089">
    <property type="entry name" value="BRICHOS"/>
    <property type="match status" value="1"/>
</dbReference>
<evidence type="ECO:0000313" key="11">
    <source>
        <dbReference type="EMBL" id="VVC45891.1"/>
    </source>
</evidence>
<evidence type="ECO:0000256" key="6">
    <source>
        <dbReference type="ARBA" id="ARBA00023136"/>
    </source>
</evidence>
<dbReference type="PROSITE" id="PS50869">
    <property type="entry name" value="BRICHOS"/>
    <property type="match status" value="1"/>
</dbReference>
<keyword evidence="8" id="KW-0325">Glycoprotein</keyword>
<dbReference type="PANTHER" id="PTHR10962">
    <property type="entry name" value="INTEGRAL TRANSMEMBRANE PROTEIN 2"/>
    <property type="match status" value="1"/>
</dbReference>
<keyword evidence="4 9" id="KW-0735">Signal-anchor</keyword>
<name>A0A5E4NPU7_9HEMI</name>
<dbReference type="InterPro" id="IPR040145">
    <property type="entry name" value="ITM2"/>
</dbReference>
<keyword evidence="9" id="KW-1003">Cell membrane</keyword>
<keyword evidence="7" id="KW-1015">Disulfide bond</keyword>
<organism evidence="11 12">
    <name type="scientific">Cinara cedri</name>
    <dbReference type="NCBI Taxonomy" id="506608"/>
    <lineage>
        <taxon>Eukaryota</taxon>
        <taxon>Metazoa</taxon>
        <taxon>Ecdysozoa</taxon>
        <taxon>Arthropoda</taxon>
        <taxon>Hexapoda</taxon>
        <taxon>Insecta</taxon>
        <taxon>Pterygota</taxon>
        <taxon>Neoptera</taxon>
        <taxon>Paraneoptera</taxon>
        <taxon>Hemiptera</taxon>
        <taxon>Sternorrhyncha</taxon>
        <taxon>Aphidomorpha</taxon>
        <taxon>Aphidoidea</taxon>
        <taxon>Aphididae</taxon>
        <taxon>Lachninae</taxon>
        <taxon>Cinara</taxon>
    </lineage>
</organism>
<evidence type="ECO:0000256" key="1">
    <source>
        <dbReference type="ARBA" id="ARBA00004606"/>
    </source>
</evidence>
<dbReference type="GO" id="GO:0001540">
    <property type="term" value="F:amyloid-beta binding"/>
    <property type="evidence" value="ECO:0007669"/>
    <property type="project" value="TreeGrafter"/>
</dbReference>
<keyword evidence="3 9" id="KW-0812">Transmembrane</keyword>
<evidence type="ECO:0000256" key="9">
    <source>
        <dbReference type="RuleBase" id="RU367061"/>
    </source>
</evidence>
<keyword evidence="5 9" id="KW-1133">Transmembrane helix</keyword>
<dbReference type="OrthoDB" id="9982095at2759"/>
<evidence type="ECO:0000259" key="10">
    <source>
        <dbReference type="PROSITE" id="PS50869"/>
    </source>
</evidence>
<evidence type="ECO:0000256" key="7">
    <source>
        <dbReference type="ARBA" id="ARBA00023157"/>
    </source>
</evidence>
<dbReference type="GO" id="GO:0005886">
    <property type="term" value="C:plasma membrane"/>
    <property type="evidence" value="ECO:0007669"/>
    <property type="project" value="UniProtKB-UniRule"/>
</dbReference>
<sequence>MTVITMPSSEKKSDNVPLVDNIEIDPASSQAKDLEAGNVGADRSVRSRFLILRVINDRVYSIWAVAYILLMSLLITIMMLYGETIYKAIGRAFQEEDQTYYGTHEFAVNDKLSAFQNLNNDLNEYDESNQLIELKQFQELTKHLNNLNHQMLTSDLNTDDVISEMKTKIQEQVEENYENIVSNSARFIHDFSANVTGIVDVVGQRCFIMPLNRTAVVPPSSLYDLLFKMSSGYYTVDTTNVMHNMRMVKPAVKDFTPYGAYIAKDCANYPTFKLEKIISGVFKRSVLSSGKVFSEFVGKSDSFNIVNYYEAV</sequence>
<dbReference type="InterPro" id="IPR007084">
    <property type="entry name" value="BRICHOS_dom"/>
</dbReference>
<evidence type="ECO:0000256" key="2">
    <source>
        <dbReference type="ARBA" id="ARBA00006794"/>
    </source>
</evidence>
<accession>A0A5E4NPU7</accession>
<keyword evidence="12" id="KW-1185">Reference proteome</keyword>
<dbReference type="GO" id="GO:0070062">
    <property type="term" value="C:extracellular exosome"/>
    <property type="evidence" value="ECO:0007669"/>
    <property type="project" value="TreeGrafter"/>
</dbReference>
<dbReference type="PANTHER" id="PTHR10962:SF1">
    <property type="entry name" value="INTEGRAL MEMBRANE PROTEIN 2"/>
    <property type="match status" value="1"/>
</dbReference>
<evidence type="ECO:0000256" key="5">
    <source>
        <dbReference type="ARBA" id="ARBA00022989"/>
    </source>
</evidence>
<keyword evidence="6 9" id="KW-0472">Membrane</keyword>
<comment type="subcellular location">
    <subcellularLocation>
        <location evidence="1 9">Membrane</location>
        <topology evidence="1 9">Single-pass type II membrane protein</topology>
    </subcellularLocation>
</comment>
<feature type="domain" description="BRICHOS" evidence="10">
    <location>
        <begin position="179"/>
        <end position="274"/>
    </location>
</feature>
<protein>
    <recommendedName>
        <fullName evidence="9">Integral membrane protein 2</fullName>
    </recommendedName>
</protein>
<gene>
    <name evidence="11" type="ORF">CINCED_3A010682</name>
</gene>
<dbReference type="GO" id="GO:0005794">
    <property type="term" value="C:Golgi apparatus"/>
    <property type="evidence" value="ECO:0007669"/>
    <property type="project" value="TreeGrafter"/>
</dbReference>
<dbReference type="AlphaFoldDB" id="A0A5E4NPU7"/>
<feature type="transmembrane region" description="Helical" evidence="9">
    <location>
        <begin position="60"/>
        <end position="81"/>
    </location>
</feature>
<dbReference type="EMBL" id="CABPRJ010002419">
    <property type="protein sequence ID" value="VVC45891.1"/>
    <property type="molecule type" value="Genomic_DNA"/>
</dbReference>
<reference evidence="11 12" key="1">
    <citation type="submission" date="2019-08" db="EMBL/GenBank/DDBJ databases">
        <authorList>
            <person name="Alioto T."/>
            <person name="Alioto T."/>
            <person name="Gomez Garrido J."/>
        </authorList>
    </citation>
    <scope>NUCLEOTIDE SEQUENCE [LARGE SCALE GENOMIC DNA]</scope>
</reference>
<dbReference type="GO" id="GO:0042985">
    <property type="term" value="P:negative regulation of amyloid precursor protein biosynthetic process"/>
    <property type="evidence" value="ECO:0007669"/>
    <property type="project" value="TreeGrafter"/>
</dbReference>
<evidence type="ECO:0000256" key="8">
    <source>
        <dbReference type="ARBA" id="ARBA00023180"/>
    </source>
</evidence>
<dbReference type="Proteomes" id="UP000325440">
    <property type="component" value="Unassembled WGS sequence"/>
</dbReference>
<evidence type="ECO:0000313" key="12">
    <source>
        <dbReference type="Proteomes" id="UP000325440"/>
    </source>
</evidence>
<evidence type="ECO:0000256" key="3">
    <source>
        <dbReference type="ARBA" id="ARBA00022692"/>
    </source>
</evidence>
<comment type="similarity">
    <text evidence="2 9">Belongs to the ITM2 family.</text>
</comment>
<proteinExistence type="inferred from homology"/>